<evidence type="ECO:0000256" key="5">
    <source>
        <dbReference type="ARBA" id="ARBA00022692"/>
    </source>
</evidence>
<dbReference type="FunFam" id="3.80.10.10:FF:000015">
    <property type="entry name" value="Leucine rich repeat containing 38"/>
    <property type="match status" value="1"/>
</dbReference>
<dbReference type="InParanoid" id="G3W747"/>
<evidence type="ECO:0000256" key="12">
    <source>
        <dbReference type="ARBA" id="ARBA00023303"/>
    </source>
</evidence>
<evidence type="ECO:0000256" key="13">
    <source>
        <dbReference type="ARBA" id="ARBA00038736"/>
    </source>
</evidence>
<keyword evidence="11" id="KW-1015">Disulfide bond</keyword>
<keyword evidence="5 14" id="KW-0812">Transmembrane</keyword>
<dbReference type="Gene3D" id="3.80.10.10">
    <property type="entry name" value="Ribonuclease Inhibitor"/>
    <property type="match status" value="2"/>
</dbReference>
<evidence type="ECO:0000259" key="16">
    <source>
        <dbReference type="SMART" id="SM00082"/>
    </source>
</evidence>
<dbReference type="InterPro" id="IPR003591">
    <property type="entry name" value="Leu-rich_rpt_typical-subtyp"/>
</dbReference>
<dbReference type="STRING" id="9305.ENSSHAP00000011252"/>
<dbReference type="PANTHER" id="PTHR46473">
    <property type="entry name" value="GH08155P"/>
    <property type="match status" value="1"/>
</dbReference>
<comment type="subcellular location">
    <subcellularLocation>
        <location evidence="1">Cell membrane</location>
        <topology evidence="1">Single-pass membrane protein</topology>
    </subcellularLocation>
</comment>
<evidence type="ECO:0000256" key="11">
    <source>
        <dbReference type="ARBA" id="ARBA00023157"/>
    </source>
</evidence>
<dbReference type="HOGENOM" id="CLU_000288_18_10_1"/>
<dbReference type="GO" id="GO:0008076">
    <property type="term" value="C:voltage-gated potassium channel complex"/>
    <property type="evidence" value="ECO:0007669"/>
    <property type="project" value="TreeGrafter"/>
</dbReference>
<accession>G3W747</accession>
<dbReference type="AlphaFoldDB" id="G3W747"/>
<evidence type="ECO:0000256" key="9">
    <source>
        <dbReference type="ARBA" id="ARBA00023065"/>
    </source>
</evidence>
<evidence type="ECO:0000256" key="15">
    <source>
        <dbReference type="SAM" id="SignalP"/>
    </source>
</evidence>
<comment type="subunit">
    <text evidence="13">Interacts with KCNMA1.</text>
</comment>
<reference evidence="17" key="2">
    <citation type="submission" date="2025-08" db="UniProtKB">
        <authorList>
            <consortium name="Ensembl"/>
        </authorList>
    </citation>
    <scope>IDENTIFICATION</scope>
</reference>
<evidence type="ECO:0000256" key="14">
    <source>
        <dbReference type="SAM" id="Phobius"/>
    </source>
</evidence>
<keyword evidence="3" id="KW-1003">Cell membrane</keyword>
<dbReference type="OrthoDB" id="676979at2759"/>
<keyword evidence="9" id="KW-0406">Ion transport</keyword>
<feature type="signal peptide" evidence="15">
    <location>
        <begin position="1"/>
        <end position="23"/>
    </location>
</feature>
<dbReference type="CTD" id="389816"/>
<dbReference type="Proteomes" id="UP000007648">
    <property type="component" value="Unassembled WGS sequence"/>
</dbReference>
<feature type="transmembrane region" description="Helical" evidence="14">
    <location>
        <begin position="248"/>
        <end position="276"/>
    </location>
</feature>
<evidence type="ECO:0000256" key="3">
    <source>
        <dbReference type="ARBA" id="ARBA00022475"/>
    </source>
</evidence>
<evidence type="ECO:0000313" key="18">
    <source>
        <dbReference type="Proteomes" id="UP000007648"/>
    </source>
</evidence>
<dbReference type="FunCoup" id="G3W747">
    <property type="interactions" value="26"/>
</dbReference>
<reference evidence="17" key="3">
    <citation type="submission" date="2025-09" db="UniProtKB">
        <authorList>
            <consortium name="Ensembl"/>
        </authorList>
    </citation>
    <scope>IDENTIFICATION</scope>
</reference>
<keyword evidence="2" id="KW-0813">Transport</keyword>
<dbReference type="SMART" id="SM00082">
    <property type="entry name" value="LRRCT"/>
    <property type="match status" value="1"/>
</dbReference>
<dbReference type="GeneTree" id="ENSGT00940000162780"/>
<dbReference type="Pfam" id="PF13855">
    <property type="entry name" value="LRR_8"/>
    <property type="match status" value="1"/>
</dbReference>
<evidence type="ECO:0000313" key="17">
    <source>
        <dbReference type="Ensembl" id="ENSSHAP00000011252.2"/>
    </source>
</evidence>
<sequence>MTFSFSFILLTLVLLILSPPSTPSPGWSCLSECVCGQGGQVNCSGGELHFVPRILDPRVQVLLLGHNHIDFLSPGAFALLPRLLSLELQSNGLQRVHVQAFWGLGVLQSLDLSANALQALEPGTFRPLRALHTLSLAGNRLMRLEPMWLGPLPLLQNLSLQDNLLSSMGSGVLDRLPALHELNLQGNPWICDCTILSLCHWLRSHAHQILGAESLMCVSPDQQILKPLAALTEASFNYCALPLTPWDLGIITMLGPLSFLASLAACFIFGSLLTAFRVRRKNRHYPVKRPIPQTVALGDPPENPTTNFPAPACFL</sequence>
<dbReference type="PANTHER" id="PTHR46473:SF2">
    <property type="entry name" value="LEUCINE-RICH REPEAT-CONTAINING PROTEIN 26"/>
    <property type="match status" value="1"/>
</dbReference>
<name>G3W747_SARHA</name>
<dbReference type="Ensembl" id="ENSSHAT00000011347.2">
    <property type="protein sequence ID" value="ENSSHAP00000011252.2"/>
    <property type="gene ID" value="ENSSHAG00000009682.2"/>
</dbReference>
<dbReference type="GO" id="GO:0044325">
    <property type="term" value="F:transmembrane transporter binding"/>
    <property type="evidence" value="ECO:0007669"/>
    <property type="project" value="TreeGrafter"/>
</dbReference>
<dbReference type="RefSeq" id="XP_003757625.1">
    <property type="nucleotide sequence ID" value="XM_003757577.3"/>
</dbReference>
<dbReference type="InterPro" id="IPR032675">
    <property type="entry name" value="LRR_dom_sf"/>
</dbReference>
<feature type="domain" description="LRRCT" evidence="16">
    <location>
        <begin position="187"/>
        <end position="240"/>
    </location>
</feature>
<dbReference type="SMART" id="SM00369">
    <property type="entry name" value="LRR_TYP"/>
    <property type="match status" value="5"/>
</dbReference>
<evidence type="ECO:0000256" key="10">
    <source>
        <dbReference type="ARBA" id="ARBA00023136"/>
    </source>
</evidence>
<protein>
    <submittedName>
        <fullName evidence="17">Leucine rich repeat containing 26</fullName>
    </submittedName>
</protein>
<dbReference type="GO" id="GO:0099104">
    <property type="term" value="F:potassium channel activator activity"/>
    <property type="evidence" value="ECO:0007669"/>
    <property type="project" value="TreeGrafter"/>
</dbReference>
<keyword evidence="18" id="KW-1185">Reference proteome</keyword>
<dbReference type="GeneID" id="100931100"/>
<evidence type="ECO:0000256" key="1">
    <source>
        <dbReference type="ARBA" id="ARBA00004162"/>
    </source>
</evidence>
<evidence type="ECO:0000256" key="6">
    <source>
        <dbReference type="ARBA" id="ARBA00022729"/>
    </source>
</evidence>
<keyword evidence="4" id="KW-0433">Leucine-rich repeat</keyword>
<keyword evidence="8 14" id="KW-1133">Transmembrane helix</keyword>
<evidence type="ECO:0000256" key="4">
    <source>
        <dbReference type="ARBA" id="ARBA00022614"/>
    </source>
</evidence>
<keyword evidence="10 14" id="KW-0472">Membrane</keyword>
<evidence type="ECO:0000256" key="7">
    <source>
        <dbReference type="ARBA" id="ARBA00022737"/>
    </source>
</evidence>
<dbReference type="InterPro" id="IPR000483">
    <property type="entry name" value="Cys-rich_flank_reg_C"/>
</dbReference>
<dbReference type="eggNOG" id="KOG0619">
    <property type="taxonomic scope" value="Eukaryota"/>
</dbReference>
<keyword evidence="6 15" id="KW-0732">Signal</keyword>
<dbReference type="InterPro" id="IPR001611">
    <property type="entry name" value="Leu-rich_rpt"/>
</dbReference>
<evidence type="ECO:0000256" key="2">
    <source>
        <dbReference type="ARBA" id="ARBA00022448"/>
    </source>
</evidence>
<keyword evidence="12" id="KW-0407">Ion channel</keyword>
<feature type="chain" id="PRO_5029804956" evidence="15">
    <location>
        <begin position="24"/>
        <end position="315"/>
    </location>
</feature>
<dbReference type="InterPro" id="IPR051432">
    <property type="entry name" value="KCNMA1_auxiliary"/>
</dbReference>
<evidence type="ECO:0000256" key="8">
    <source>
        <dbReference type="ARBA" id="ARBA00022989"/>
    </source>
</evidence>
<dbReference type="SUPFAM" id="SSF52058">
    <property type="entry name" value="L domain-like"/>
    <property type="match status" value="1"/>
</dbReference>
<keyword evidence="7" id="KW-0677">Repeat</keyword>
<dbReference type="GO" id="GO:0005249">
    <property type="term" value="F:voltage-gated potassium channel activity"/>
    <property type="evidence" value="ECO:0007669"/>
    <property type="project" value="TreeGrafter"/>
</dbReference>
<proteinExistence type="predicted"/>
<organism evidence="17 18">
    <name type="scientific">Sarcophilus harrisii</name>
    <name type="common">Tasmanian devil</name>
    <name type="synonym">Sarcophilus laniarius</name>
    <dbReference type="NCBI Taxonomy" id="9305"/>
    <lineage>
        <taxon>Eukaryota</taxon>
        <taxon>Metazoa</taxon>
        <taxon>Chordata</taxon>
        <taxon>Craniata</taxon>
        <taxon>Vertebrata</taxon>
        <taxon>Euteleostomi</taxon>
        <taxon>Mammalia</taxon>
        <taxon>Metatheria</taxon>
        <taxon>Dasyuromorphia</taxon>
        <taxon>Dasyuridae</taxon>
        <taxon>Sarcophilus</taxon>
    </lineage>
</organism>
<gene>
    <name evidence="17" type="primary">LRRC26</name>
</gene>
<reference evidence="17 18" key="1">
    <citation type="journal article" date="2011" name="Proc. Natl. Acad. Sci. U.S.A.">
        <title>Genetic diversity and population structure of the endangered marsupial Sarcophilus harrisii (Tasmanian devil).</title>
        <authorList>
            <person name="Miller W."/>
            <person name="Hayes V.M."/>
            <person name="Ratan A."/>
            <person name="Petersen D.C."/>
            <person name="Wittekindt N.E."/>
            <person name="Miller J."/>
            <person name="Walenz B."/>
            <person name="Knight J."/>
            <person name="Qi J."/>
            <person name="Zhao F."/>
            <person name="Wang Q."/>
            <person name="Bedoya-Reina O.C."/>
            <person name="Katiyar N."/>
            <person name="Tomsho L.P."/>
            <person name="Kasson L.M."/>
            <person name="Hardie R.A."/>
            <person name="Woodbridge P."/>
            <person name="Tindall E.A."/>
            <person name="Bertelsen M.F."/>
            <person name="Dixon D."/>
            <person name="Pyecroft S."/>
            <person name="Helgen K.M."/>
            <person name="Lesk A.M."/>
            <person name="Pringle T.H."/>
            <person name="Patterson N."/>
            <person name="Zhang Y."/>
            <person name="Kreiss A."/>
            <person name="Woods G.M."/>
            <person name="Jones M.E."/>
            <person name="Schuster S.C."/>
        </authorList>
    </citation>
    <scope>NUCLEOTIDE SEQUENCE [LARGE SCALE GENOMIC DNA]</scope>
</reference>
<dbReference type="KEGG" id="shr:100931100"/>